<reference evidence="6" key="1">
    <citation type="journal article" date="2023" name="Mol. Phylogenet. Evol.">
        <title>Genome-scale phylogeny and comparative genomics of the fungal order Sordariales.</title>
        <authorList>
            <person name="Hensen N."/>
            <person name="Bonometti L."/>
            <person name="Westerberg I."/>
            <person name="Brannstrom I.O."/>
            <person name="Guillou S."/>
            <person name="Cros-Aarteil S."/>
            <person name="Calhoun S."/>
            <person name="Haridas S."/>
            <person name="Kuo A."/>
            <person name="Mondo S."/>
            <person name="Pangilinan J."/>
            <person name="Riley R."/>
            <person name="LaButti K."/>
            <person name="Andreopoulos B."/>
            <person name="Lipzen A."/>
            <person name="Chen C."/>
            <person name="Yan M."/>
            <person name="Daum C."/>
            <person name="Ng V."/>
            <person name="Clum A."/>
            <person name="Steindorff A."/>
            <person name="Ohm R.A."/>
            <person name="Martin F."/>
            <person name="Silar P."/>
            <person name="Natvig D.O."/>
            <person name="Lalanne C."/>
            <person name="Gautier V."/>
            <person name="Ament-Velasquez S.L."/>
            <person name="Kruys A."/>
            <person name="Hutchinson M.I."/>
            <person name="Powell A.J."/>
            <person name="Barry K."/>
            <person name="Miller A.N."/>
            <person name="Grigoriev I.V."/>
            <person name="Debuchy R."/>
            <person name="Gladieux P."/>
            <person name="Hiltunen Thoren M."/>
            <person name="Johannesson H."/>
        </authorList>
    </citation>
    <scope>NUCLEOTIDE SEQUENCE [LARGE SCALE GENOMIC DNA]</scope>
    <source>
        <strain evidence="6">CBS 340.73</strain>
    </source>
</reference>
<keyword evidence="1" id="KW-0175">Coiled coil</keyword>
<evidence type="ECO:0000256" key="3">
    <source>
        <dbReference type="SAM" id="Phobius"/>
    </source>
</evidence>
<gene>
    <name evidence="5" type="ORF">QBC46DRAFT_348998</name>
</gene>
<evidence type="ECO:0000256" key="4">
    <source>
        <dbReference type="SAM" id="SignalP"/>
    </source>
</evidence>
<feature type="signal peptide" evidence="4">
    <location>
        <begin position="1"/>
        <end position="25"/>
    </location>
</feature>
<name>A0AAN6NKB6_9PEZI</name>
<keyword evidence="3" id="KW-0472">Membrane</keyword>
<accession>A0AAN6NKB6</accession>
<keyword evidence="6" id="KW-1185">Reference proteome</keyword>
<evidence type="ECO:0000256" key="1">
    <source>
        <dbReference type="SAM" id="Coils"/>
    </source>
</evidence>
<feature type="region of interest" description="Disordered" evidence="2">
    <location>
        <begin position="408"/>
        <end position="468"/>
    </location>
</feature>
<comment type="caution">
    <text evidence="5">The sequence shown here is derived from an EMBL/GenBank/DDBJ whole genome shotgun (WGS) entry which is preliminary data.</text>
</comment>
<keyword evidence="4" id="KW-0732">Signal</keyword>
<feature type="compositionally biased region" description="Polar residues" evidence="2">
    <location>
        <begin position="436"/>
        <end position="463"/>
    </location>
</feature>
<evidence type="ECO:0000313" key="5">
    <source>
        <dbReference type="EMBL" id="KAK3946423.1"/>
    </source>
</evidence>
<feature type="compositionally biased region" description="Low complexity" evidence="2">
    <location>
        <begin position="362"/>
        <end position="377"/>
    </location>
</feature>
<keyword evidence="3" id="KW-1133">Transmembrane helix</keyword>
<evidence type="ECO:0000256" key="2">
    <source>
        <dbReference type="SAM" id="MobiDB-lite"/>
    </source>
</evidence>
<sequence>MASLKHLLLLRFLFLLLICSSCAWAATQHQHYQPQPRGGVGGDGDNGVEEPLVERKHNNILRGPAATATPQQQPNHVALEGCAITPPPLWIRQDSGQIQALSDQLQQVSDQFRSVSQASQQVSQSSQQLSQSLQQASQRLSQTQQSLASMSVGSSAASQAAQSFSQQAQQLSRSLDAASSSADSAVASASSSASAAIAAQMASVTGSVASALAQASISAQSIMKSAASMVQQAQADATAVRNEANNQVQQAQGAAVSVTQAALAIVGGIIGSSLLTIAAFVCVLRYKKNRQEKRRTRLLAERGDMGVSYPAPNLNNEKGLSGAGGGRVQSYGSSVYDNNNNSNYGGYQGDIKQPLPAAQQQLGRSDSASSTASSTRGLVGGGGGIGVALGGYGQGSRGVGTTTVISATNRNGSTGKPGGFQLQDPPPPRAGKFSLFPQQNAGDEKTAGSTELNRASKMSTPPSLDTWLRAGTVSPFATLKKDANNNGPTGER</sequence>
<dbReference type="Proteomes" id="UP001303473">
    <property type="component" value="Unassembled WGS sequence"/>
</dbReference>
<feature type="region of interest" description="Disordered" evidence="2">
    <location>
        <begin position="357"/>
        <end position="380"/>
    </location>
</feature>
<feature type="chain" id="PRO_5042833075" evidence="4">
    <location>
        <begin position="26"/>
        <end position="492"/>
    </location>
</feature>
<organism evidence="5 6">
    <name type="scientific">Diplogelasinospora grovesii</name>
    <dbReference type="NCBI Taxonomy" id="303347"/>
    <lineage>
        <taxon>Eukaryota</taxon>
        <taxon>Fungi</taxon>
        <taxon>Dikarya</taxon>
        <taxon>Ascomycota</taxon>
        <taxon>Pezizomycotina</taxon>
        <taxon>Sordariomycetes</taxon>
        <taxon>Sordariomycetidae</taxon>
        <taxon>Sordariales</taxon>
        <taxon>Diplogelasinosporaceae</taxon>
        <taxon>Diplogelasinospora</taxon>
    </lineage>
</organism>
<keyword evidence="3" id="KW-0812">Transmembrane</keyword>
<feature type="coiled-coil region" evidence="1">
    <location>
        <begin position="91"/>
        <end position="146"/>
    </location>
</feature>
<protein>
    <submittedName>
        <fullName evidence="5">Uncharacterized protein</fullName>
    </submittedName>
</protein>
<feature type="transmembrane region" description="Helical" evidence="3">
    <location>
        <begin position="261"/>
        <end position="286"/>
    </location>
</feature>
<feature type="region of interest" description="Disordered" evidence="2">
    <location>
        <begin position="305"/>
        <end position="325"/>
    </location>
</feature>
<proteinExistence type="predicted"/>
<evidence type="ECO:0000313" key="6">
    <source>
        <dbReference type="Proteomes" id="UP001303473"/>
    </source>
</evidence>
<dbReference type="AlphaFoldDB" id="A0AAN6NKB6"/>
<dbReference type="EMBL" id="MU853752">
    <property type="protein sequence ID" value="KAK3946423.1"/>
    <property type="molecule type" value="Genomic_DNA"/>
</dbReference>